<dbReference type="EMBL" id="CP011308">
    <property type="protein sequence ID" value="AKF24862.1"/>
    <property type="molecule type" value="Genomic_DNA"/>
</dbReference>
<proteinExistence type="predicted"/>
<dbReference type="RefSeq" id="WP_046550949.1">
    <property type="nucleotide sequence ID" value="NZ_CP011308.1"/>
</dbReference>
<evidence type="ECO:0000313" key="3">
    <source>
        <dbReference type="Proteomes" id="UP000034444"/>
    </source>
</evidence>
<evidence type="ECO:0000313" key="2">
    <source>
        <dbReference type="EMBL" id="AKF24862.1"/>
    </source>
</evidence>
<gene>
    <name evidence="2" type="ORF">YH65_05275</name>
</gene>
<accession>A0A7U4RQL2</accession>
<dbReference type="Gene3D" id="3.30.300.250">
    <property type="match status" value="1"/>
</dbReference>
<sequence length="147" mass="17045">MKKTVFFLASTLLLSQMLLAEEPKIIQKELPLTQMQKQNKTIVKMAAEGLNENLPQKVDDYTTLTQVEAKDETLIYVFEINTGAKSDEAVQKEDRTRMQKAVTNGICHSSKRFLDAHINIAYIYRSAKSKKELFRFDIKREDCEYFD</sequence>
<feature type="signal peptide" evidence="1">
    <location>
        <begin position="1"/>
        <end position="20"/>
    </location>
</feature>
<feature type="chain" id="PRO_5030656186" evidence="1">
    <location>
        <begin position="21"/>
        <end position="147"/>
    </location>
</feature>
<keyword evidence="3" id="KW-1185">Reference proteome</keyword>
<reference evidence="3" key="2">
    <citation type="journal article" date="2017" name="Stand. Genomic Sci.">
        <title>Complete genome sequence of the sulfur-oxidizing chemolithoautotrophic Sulfurovum lithotrophicum 42BKTT.</title>
        <authorList>
            <person name="Jeon W."/>
            <person name="Priscilla L."/>
            <person name="Park G."/>
            <person name="Lee H."/>
            <person name="Lee N."/>
            <person name="Lee D."/>
            <person name="Kwon H."/>
            <person name="Ahn I."/>
            <person name="Lee C."/>
            <person name="Lee H."/>
            <person name="Ahn J."/>
        </authorList>
    </citation>
    <scope>NUCLEOTIDE SEQUENCE [LARGE SCALE GENOMIC DNA]</scope>
    <source>
        <strain evidence="3">ATCC BAA-797 / 42BKT</strain>
    </source>
</reference>
<name>A0A7U4RQL2_9BACT</name>
<dbReference type="KEGG" id="slh:YH65_05275"/>
<protein>
    <submittedName>
        <fullName evidence="2">Uncharacterized protein</fullName>
    </submittedName>
</protein>
<dbReference type="Proteomes" id="UP000034444">
    <property type="component" value="Chromosome"/>
</dbReference>
<evidence type="ECO:0000256" key="1">
    <source>
        <dbReference type="SAM" id="SignalP"/>
    </source>
</evidence>
<reference evidence="2 3" key="1">
    <citation type="submission" date="2015-04" db="EMBL/GenBank/DDBJ databases">
        <title>Complete genome sequence of Sulfurovum lithotrophicum ATCC BAA-797T.</title>
        <authorList>
            <person name="Ahn J."/>
            <person name="Park G."/>
            <person name="Jeon W."/>
            <person name="Jang Y."/>
            <person name="Jang M."/>
            <person name="Lee H."/>
            <person name="Lee H."/>
        </authorList>
    </citation>
    <scope>NUCLEOTIDE SEQUENCE [LARGE SCALE GENOMIC DNA]</scope>
    <source>
        <strain evidence="3">ATCC BAA-797 / 42BKT</strain>
    </source>
</reference>
<keyword evidence="1" id="KW-0732">Signal</keyword>
<dbReference type="AlphaFoldDB" id="A0A7U4RQL2"/>
<dbReference type="OrthoDB" id="5334710at2"/>
<organism evidence="2 3">
    <name type="scientific">Sulfurovum lithotrophicum</name>
    <dbReference type="NCBI Taxonomy" id="206403"/>
    <lineage>
        <taxon>Bacteria</taxon>
        <taxon>Pseudomonadati</taxon>
        <taxon>Campylobacterota</taxon>
        <taxon>Epsilonproteobacteria</taxon>
        <taxon>Campylobacterales</taxon>
        <taxon>Sulfurovaceae</taxon>
        <taxon>Sulfurovum</taxon>
    </lineage>
</organism>